<dbReference type="AlphaFoldDB" id="A0A9P6KFG7"/>
<accession>A0A9P6KFG7</accession>
<dbReference type="EMBL" id="JAABOA010000861">
    <property type="protein sequence ID" value="KAF9582953.1"/>
    <property type="molecule type" value="Genomic_DNA"/>
</dbReference>
<dbReference type="SUPFAM" id="SSF51735">
    <property type="entry name" value="NAD(P)-binding Rossmann-fold domains"/>
    <property type="match status" value="1"/>
</dbReference>
<dbReference type="PANTHER" id="PTHR43078:SF6">
    <property type="entry name" value="UDP-GLUCURONIC ACID DECARBOXYLASE 1"/>
    <property type="match status" value="1"/>
</dbReference>
<keyword evidence="13" id="KW-0333">Golgi apparatus</keyword>
<evidence type="ECO:0000256" key="7">
    <source>
        <dbReference type="ARBA" id="ARBA00022490"/>
    </source>
</evidence>
<evidence type="ECO:0000256" key="15">
    <source>
        <dbReference type="ARBA" id="ARBA00023239"/>
    </source>
</evidence>
<gene>
    <name evidence="19" type="primary">UXS1</name>
    <name evidence="19" type="ORF">BGW38_010542</name>
</gene>
<dbReference type="InterPro" id="IPR044516">
    <property type="entry name" value="UXS-like"/>
</dbReference>
<comment type="caution">
    <text evidence="19">The sequence shown here is derived from an EMBL/GenBank/DDBJ whole genome shotgun (WGS) entry which is preliminary data.</text>
</comment>
<evidence type="ECO:0000256" key="1">
    <source>
        <dbReference type="ARBA" id="ARBA00001911"/>
    </source>
</evidence>
<dbReference type="GO" id="GO:0032580">
    <property type="term" value="C:Golgi cisterna membrane"/>
    <property type="evidence" value="ECO:0007669"/>
    <property type="project" value="UniProtKB-SubCell"/>
</dbReference>
<name>A0A9P6KFG7_9FUNG</name>
<evidence type="ECO:0000256" key="9">
    <source>
        <dbReference type="ARBA" id="ARBA00022793"/>
    </source>
</evidence>
<keyword evidence="20" id="KW-1185">Reference proteome</keyword>
<evidence type="ECO:0000256" key="2">
    <source>
        <dbReference type="ARBA" id="ARBA00004447"/>
    </source>
</evidence>
<dbReference type="PANTHER" id="PTHR43078">
    <property type="entry name" value="UDP-GLUCURONIC ACID DECARBOXYLASE-RELATED"/>
    <property type="match status" value="1"/>
</dbReference>
<organism evidence="19 20">
    <name type="scientific">Lunasporangiospora selenospora</name>
    <dbReference type="NCBI Taxonomy" id="979761"/>
    <lineage>
        <taxon>Eukaryota</taxon>
        <taxon>Fungi</taxon>
        <taxon>Fungi incertae sedis</taxon>
        <taxon>Mucoromycota</taxon>
        <taxon>Mortierellomycotina</taxon>
        <taxon>Mortierellomycetes</taxon>
        <taxon>Mortierellales</taxon>
        <taxon>Mortierellaceae</taxon>
        <taxon>Lunasporangiospora</taxon>
    </lineage>
</organism>
<protein>
    <recommendedName>
        <fullName evidence="6">UDP-glucuronate decarboxylase</fullName>
        <ecNumber evidence="6">4.1.1.35</ecNumber>
    </recommendedName>
</protein>
<reference evidence="19" key="1">
    <citation type="journal article" date="2020" name="Fungal Divers.">
        <title>Resolving the Mortierellaceae phylogeny through synthesis of multi-gene phylogenetics and phylogenomics.</title>
        <authorList>
            <person name="Vandepol N."/>
            <person name="Liber J."/>
            <person name="Desiro A."/>
            <person name="Na H."/>
            <person name="Kennedy M."/>
            <person name="Barry K."/>
            <person name="Grigoriev I.V."/>
            <person name="Miller A.N."/>
            <person name="O'Donnell K."/>
            <person name="Stajich J.E."/>
            <person name="Bonito G."/>
        </authorList>
    </citation>
    <scope>NUCLEOTIDE SEQUENCE</scope>
    <source>
        <strain evidence="19">KOD1015</strain>
    </source>
</reference>
<evidence type="ECO:0000256" key="5">
    <source>
        <dbReference type="ARBA" id="ARBA00007505"/>
    </source>
</evidence>
<dbReference type="GO" id="GO:0042732">
    <property type="term" value="P:D-xylose metabolic process"/>
    <property type="evidence" value="ECO:0007669"/>
    <property type="project" value="InterPro"/>
</dbReference>
<dbReference type="GO" id="GO:0048040">
    <property type="term" value="F:UDP-glucuronate decarboxylase activity"/>
    <property type="evidence" value="ECO:0007669"/>
    <property type="project" value="UniProtKB-EC"/>
</dbReference>
<keyword evidence="15" id="KW-0456">Lyase</keyword>
<dbReference type="Gene3D" id="3.40.50.720">
    <property type="entry name" value="NAD(P)-binding Rossmann-like Domain"/>
    <property type="match status" value="2"/>
</dbReference>
<evidence type="ECO:0000256" key="16">
    <source>
        <dbReference type="ARBA" id="ARBA00051601"/>
    </source>
</evidence>
<dbReference type="InterPro" id="IPR016040">
    <property type="entry name" value="NAD(P)-bd_dom"/>
</dbReference>
<keyword evidence="9" id="KW-0210">Decarboxylase</keyword>
<dbReference type="FunFam" id="3.40.50.720:FF:000150">
    <property type="entry name" value="UDP-glucuronic acid decarboxylase 6"/>
    <property type="match status" value="1"/>
</dbReference>
<feature type="region of interest" description="Disordered" evidence="17">
    <location>
        <begin position="1"/>
        <end position="124"/>
    </location>
</feature>
<keyword evidence="12" id="KW-0520">NAD</keyword>
<dbReference type="Proteomes" id="UP000780801">
    <property type="component" value="Unassembled WGS sequence"/>
</dbReference>
<sequence>MEALHTSHLNQDHLEHPTATPVIALDQDRLAWQQDSGSSGEGTPCSVSGSDDAPSLSARHSSETEPEQDPEPAPKATIKRGPHADQIRNGSWPTRTSRRNPALATAVAEVSDPGEQGSPLYLTSSTPSVSLPVLASAPSPSPSPSPSATRQLRTMDNINQVEVVGDKAVRSDIPLSVLQQLYFPDDKTSYRHINFEDKTVSFSHNPSFPAVKFLPNHERKRILVTGGAGFVGSHLVDRLMLMGHEVIVLDNFFTGNKKNVQHWLGHPHFELVRHDVVDPFMIEVDQIYHLACPASPPHYQYNPIKTVKTSVMGTINMLGLAKRTKARFLLTSTSEVYGDPEEHPQKETYWGHVNPIGPRACYDEGKRVAETLTYSYMQQDDVDVRVARIFNTFGPRMNENDGRVVSNFIMQALRGDELTIYGDGEQTRSFQYIHDLVDGLILLMNRNYKEPVNLGNPEEYTIREFAELIRDEINADVGIMSLPPTEDDPQRRRPDIGRAQKYLGWAPKFSVGQGIRETVQYFKNTKTEQNC</sequence>
<evidence type="ECO:0000256" key="14">
    <source>
        <dbReference type="ARBA" id="ARBA00023136"/>
    </source>
</evidence>
<comment type="similarity">
    <text evidence="5">Belongs to the NAD(P)-dependent epimerase/dehydratase family. UDP-glucuronic acid decarboxylase subfamily.</text>
</comment>
<evidence type="ECO:0000256" key="6">
    <source>
        <dbReference type="ARBA" id="ARBA00012290"/>
    </source>
</evidence>
<evidence type="ECO:0000256" key="3">
    <source>
        <dbReference type="ARBA" id="ARBA00004496"/>
    </source>
</evidence>
<evidence type="ECO:0000256" key="11">
    <source>
        <dbReference type="ARBA" id="ARBA00022989"/>
    </source>
</evidence>
<dbReference type="Pfam" id="PF16363">
    <property type="entry name" value="GDP_Man_Dehyd"/>
    <property type="match status" value="1"/>
</dbReference>
<dbReference type="CDD" id="cd05230">
    <property type="entry name" value="UGD_SDR_e"/>
    <property type="match status" value="1"/>
</dbReference>
<evidence type="ECO:0000256" key="4">
    <source>
        <dbReference type="ARBA" id="ARBA00005100"/>
    </source>
</evidence>
<keyword evidence="14" id="KW-0472">Membrane</keyword>
<keyword evidence="11" id="KW-1133">Transmembrane helix</keyword>
<dbReference type="OrthoDB" id="331544at2759"/>
<dbReference type="GO" id="GO:0070403">
    <property type="term" value="F:NAD+ binding"/>
    <property type="evidence" value="ECO:0007669"/>
    <property type="project" value="InterPro"/>
</dbReference>
<evidence type="ECO:0000256" key="8">
    <source>
        <dbReference type="ARBA" id="ARBA00022692"/>
    </source>
</evidence>
<dbReference type="EC" id="4.1.1.35" evidence="6"/>
<feature type="domain" description="NAD(P)-binding" evidence="18">
    <location>
        <begin position="223"/>
        <end position="518"/>
    </location>
</feature>
<evidence type="ECO:0000313" key="20">
    <source>
        <dbReference type="Proteomes" id="UP000780801"/>
    </source>
</evidence>
<evidence type="ECO:0000256" key="10">
    <source>
        <dbReference type="ARBA" id="ARBA00022968"/>
    </source>
</evidence>
<keyword evidence="10" id="KW-0735">Signal-anchor</keyword>
<evidence type="ECO:0000256" key="12">
    <source>
        <dbReference type="ARBA" id="ARBA00023027"/>
    </source>
</evidence>
<evidence type="ECO:0000313" key="19">
    <source>
        <dbReference type="EMBL" id="KAF9582953.1"/>
    </source>
</evidence>
<comment type="subcellular location">
    <subcellularLocation>
        <location evidence="3">Cytoplasm</location>
    </subcellularLocation>
    <subcellularLocation>
        <location evidence="2">Golgi apparatus</location>
        <location evidence="2">Golgi stack membrane</location>
        <topology evidence="2">Single-pass type II membrane protein</topology>
    </subcellularLocation>
</comment>
<dbReference type="InterPro" id="IPR036291">
    <property type="entry name" value="NAD(P)-bd_dom_sf"/>
</dbReference>
<comment type="cofactor">
    <cofactor evidence="1">
        <name>NAD(+)</name>
        <dbReference type="ChEBI" id="CHEBI:57540"/>
    </cofactor>
</comment>
<proteinExistence type="inferred from homology"/>
<evidence type="ECO:0000259" key="18">
    <source>
        <dbReference type="Pfam" id="PF16363"/>
    </source>
</evidence>
<keyword evidence="8" id="KW-0812">Transmembrane</keyword>
<comment type="pathway">
    <text evidence="4">Nucleotide-sugar biosynthesis; UDP-alpha-D-xylose biosynthesis; UDP-alpha-D-xylose from UDP-alpha-D-glucuronate: step 1/1.</text>
</comment>
<evidence type="ECO:0000256" key="17">
    <source>
        <dbReference type="SAM" id="MobiDB-lite"/>
    </source>
</evidence>
<evidence type="ECO:0000256" key="13">
    <source>
        <dbReference type="ARBA" id="ARBA00023034"/>
    </source>
</evidence>
<keyword evidence="7" id="KW-0963">Cytoplasm</keyword>
<comment type="catalytic activity">
    <reaction evidence="16">
        <text>UDP-alpha-D-glucuronate + H(+) = UDP-alpha-D-xylose + CO2</text>
        <dbReference type="Rhea" id="RHEA:23916"/>
        <dbReference type="ChEBI" id="CHEBI:15378"/>
        <dbReference type="ChEBI" id="CHEBI:16526"/>
        <dbReference type="ChEBI" id="CHEBI:57632"/>
        <dbReference type="ChEBI" id="CHEBI:58052"/>
        <dbReference type="EC" id="4.1.1.35"/>
    </reaction>
</comment>